<proteinExistence type="predicted"/>
<comment type="caution">
    <text evidence="1">The sequence shown here is derived from an EMBL/GenBank/DDBJ whole genome shotgun (WGS) entry which is preliminary data.</text>
</comment>
<evidence type="ECO:0000313" key="2">
    <source>
        <dbReference type="Proteomes" id="UP000609172"/>
    </source>
</evidence>
<name>A0A934PMT0_9FLAO</name>
<accession>A0A934PMT0</accession>
<gene>
    <name evidence="1" type="ORF">I5M07_07720</name>
</gene>
<dbReference type="Proteomes" id="UP000609172">
    <property type="component" value="Unassembled WGS sequence"/>
</dbReference>
<evidence type="ECO:0008006" key="3">
    <source>
        <dbReference type="Google" id="ProtNLM"/>
    </source>
</evidence>
<protein>
    <recommendedName>
        <fullName evidence="3">Neuromedin U</fullName>
    </recommendedName>
</protein>
<evidence type="ECO:0000313" key="1">
    <source>
        <dbReference type="EMBL" id="MBK0369725.1"/>
    </source>
</evidence>
<reference evidence="1" key="1">
    <citation type="submission" date="2020-12" db="EMBL/GenBank/DDBJ databases">
        <title>Bacterial novel species Flavobacterium sp. SE-1-e isolated from soil.</title>
        <authorList>
            <person name="Jung H.-Y."/>
        </authorList>
    </citation>
    <scope>NUCLEOTIDE SEQUENCE</scope>
    <source>
        <strain evidence="1">SE-1-e</strain>
    </source>
</reference>
<dbReference type="AlphaFoldDB" id="A0A934PMT0"/>
<dbReference type="EMBL" id="JAEHFV010000002">
    <property type="protein sequence ID" value="MBK0369725.1"/>
    <property type="molecule type" value="Genomic_DNA"/>
</dbReference>
<organism evidence="1 2">
    <name type="scientific">Flavobacterium agrisoli</name>
    <dbReference type="NCBI Taxonomy" id="2793066"/>
    <lineage>
        <taxon>Bacteria</taxon>
        <taxon>Pseudomonadati</taxon>
        <taxon>Bacteroidota</taxon>
        <taxon>Flavobacteriia</taxon>
        <taxon>Flavobacteriales</taxon>
        <taxon>Flavobacteriaceae</taxon>
        <taxon>Flavobacterium</taxon>
    </lineage>
</organism>
<sequence>MGMKKISKILFICFLGIFNGFSQEDKAEEKEASAAQANNPLANMTAISFQNYYMSKLTNAPEGSYMNTTWVRFAKPLAAGKFLLRVSTPLSTVGMPDINGTLRTTSGLGDINAFMSYNFVSKPTTTMGIGPLLAAPTATDNALGSGKWQAGFAYVAFFAKSPVFQYGALVTWQTSFAGHDDRSKTSLGAIQPFYFWQLGKGTYLRGAPIWVFDFANDSYSVPIGIGAGQVVKVNKTMFNIYLEPQFSALTDGVQPQFQLLAGINLQFTGG</sequence>
<keyword evidence="2" id="KW-1185">Reference proteome</keyword>